<keyword evidence="4 7" id="KW-0732">Signal</keyword>
<dbReference type="Pfam" id="PF01297">
    <property type="entry name" value="ZnuA"/>
    <property type="match status" value="1"/>
</dbReference>
<comment type="caution">
    <text evidence="8">The sequence shown here is derived from an EMBL/GenBank/DDBJ whole genome shotgun (WGS) entry which is preliminary data.</text>
</comment>
<dbReference type="Proteomes" id="UP000076400">
    <property type="component" value="Unassembled WGS sequence"/>
</dbReference>
<dbReference type="PANTHER" id="PTHR42953:SF3">
    <property type="entry name" value="HIGH-AFFINITY ZINC UPTAKE SYSTEM PROTEIN ZNUA"/>
    <property type="match status" value="1"/>
</dbReference>
<organism evidence="8 9">
    <name type="scientific">Oceanibaculum pacificum</name>
    <dbReference type="NCBI Taxonomy" id="580166"/>
    <lineage>
        <taxon>Bacteria</taxon>
        <taxon>Pseudomonadati</taxon>
        <taxon>Pseudomonadota</taxon>
        <taxon>Alphaproteobacteria</taxon>
        <taxon>Rhodospirillales</taxon>
        <taxon>Oceanibaculaceae</taxon>
        <taxon>Oceanibaculum</taxon>
    </lineage>
</organism>
<dbReference type="InterPro" id="IPR050492">
    <property type="entry name" value="Bact_metal-bind_prot9"/>
</dbReference>
<evidence type="ECO:0000313" key="8">
    <source>
        <dbReference type="EMBL" id="KZD02770.1"/>
    </source>
</evidence>
<comment type="similarity">
    <text evidence="1">Belongs to the bacterial solute-binding protein 9 family.</text>
</comment>
<evidence type="ECO:0000256" key="1">
    <source>
        <dbReference type="ARBA" id="ARBA00011028"/>
    </source>
</evidence>
<accession>A0A154VNC8</accession>
<dbReference type="RefSeq" id="WP_067559487.1">
    <property type="nucleotide sequence ID" value="NZ_LPXN01000152.1"/>
</dbReference>
<feature type="chain" id="PRO_5007601956" description="High-affinity zinc uptake system protein ZnuA" evidence="7">
    <location>
        <begin position="30"/>
        <end position="332"/>
    </location>
</feature>
<feature type="signal peptide" evidence="7">
    <location>
        <begin position="1"/>
        <end position="29"/>
    </location>
</feature>
<evidence type="ECO:0000256" key="6">
    <source>
        <dbReference type="SAM" id="MobiDB-lite"/>
    </source>
</evidence>
<keyword evidence="5" id="KW-0406">Ion transport</keyword>
<gene>
    <name evidence="8" type="ORF">AUP43_13495</name>
</gene>
<dbReference type="OrthoDB" id="7346865at2"/>
<dbReference type="GO" id="GO:0046872">
    <property type="term" value="F:metal ion binding"/>
    <property type="evidence" value="ECO:0007669"/>
    <property type="project" value="InterPro"/>
</dbReference>
<keyword evidence="3" id="KW-0813">Transport</keyword>
<protein>
    <recommendedName>
        <fullName evidence="2">High-affinity zinc uptake system protein ZnuA</fullName>
    </recommendedName>
</protein>
<dbReference type="InterPro" id="IPR006127">
    <property type="entry name" value="ZnuA-like"/>
</dbReference>
<proteinExistence type="inferred from homology"/>
<evidence type="ECO:0000256" key="3">
    <source>
        <dbReference type="ARBA" id="ARBA00022448"/>
    </source>
</evidence>
<evidence type="ECO:0000313" key="9">
    <source>
        <dbReference type="Proteomes" id="UP000076400"/>
    </source>
</evidence>
<keyword evidence="9" id="KW-1185">Reference proteome</keyword>
<dbReference type="PANTHER" id="PTHR42953">
    <property type="entry name" value="HIGH-AFFINITY ZINC UPTAKE SYSTEM PROTEIN ZNUA-RELATED"/>
    <property type="match status" value="1"/>
</dbReference>
<dbReference type="GO" id="GO:0006829">
    <property type="term" value="P:zinc ion transport"/>
    <property type="evidence" value="ECO:0007669"/>
    <property type="project" value="UniProtKB-KW"/>
</dbReference>
<feature type="region of interest" description="Disordered" evidence="6">
    <location>
        <begin position="132"/>
        <end position="157"/>
    </location>
</feature>
<dbReference type="SUPFAM" id="SSF53807">
    <property type="entry name" value="Helical backbone' metal receptor"/>
    <property type="match status" value="1"/>
</dbReference>
<dbReference type="STRING" id="580166.AUP43_13495"/>
<name>A0A154VNC8_9PROT</name>
<reference evidence="8 9" key="1">
    <citation type="submission" date="2015-12" db="EMBL/GenBank/DDBJ databases">
        <title>Genome sequence of Oceanibaculum pacificum MCCC 1A02656.</title>
        <authorList>
            <person name="Lu L."/>
            <person name="Lai Q."/>
            <person name="Shao Z."/>
            <person name="Qian P."/>
        </authorList>
    </citation>
    <scope>NUCLEOTIDE SEQUENCE [LARGE SCALE GENOMIC DNA]</scope>
    <source>
        <strain evidence="8 9">MCCC 1A02656</strain>
    </source>
</reference>
<dbReference type="Gene3D" id="3.40.50.1980">
    <property type="entry name" value="Nitrogenase molybdenum iron protein domain"/>
    <property type="match status" value="2"/>
</dbReference>
<keyword evidence="5" id="KW-0864">Zinc transport</keyword>
<dbReference type="AlphaFoldDB" id="A0A154VNC8"/>
<evidence type="ECO:0000256" key="2">
    <source>
        <dbReference type="ARBA" id="ARBA00015915"/>
    </source>
</evidence>
<dbReference type="EMBL" id="LPXN01000152">
    <property type="protein sequence ID" value="KZD02770.1"/>
    <property type="molecule type" value="Genomic_DNA"/>
</dbReference>
<evidence type="ECO:0000256" key="5">
    <source>
        <dbReference type="ARBA" id="ARBA00022906"/>
    </source>
</evidence>
<keyword evidence="5" id="KW-0862">Zinc</keyword>
<evidence type="ECO:0000256" key="4">
    <source>
        <dbReference type="ARBA" id="ARBA00022729"/>
    </source>
</evidence>
<sequence>MSPFLSPVRSIRSLLPALALLLAAGGAQAADAPKVVVSVKPIHGLVASVMQGVGSPKLLVKGASSEHSYTLKPSDARALAQADLVFWVGESLETFLTRPLESLGGKATVIELIDAEGVEAMNLREGGAWEAHAHDDHKPGHAHDHDHKHDHKHDHGDHASLDGHIWLDPHNAEAIVKAAAAALSEIDPARAETYAANAAATVARIEAMDAEIAAAVAPYRDTPYIVFHDAYQYFEAHYGTSAVGSITLSPERQPSARRLSEIRQRLAETKARCVFAEPQFTPALVDVVIEGTSAQKGVLDPTGANVPEGPDSYFAIMRDIEKGLRGCLAPQS</sequence>
<evidence type="ECO:0000256" key="7">
    <source>
        <dbReference type="SAM" id="SignalP"/>
    </source>
</evidence>